<evidence type="ECO:0000256" key="10">
    <source>
        <dbReference type="RuleBase" id="RU000688"/>
    </source>
</evidence>
<dbReference type="EMBL" id="CAACVG010013220">
    <property type="protein sequence ID" value="VEN61521.1"/>
    <property type="molecule type" value="Genomic_DNA"/>
</dbReference>
<evidence type="ECO:0000256" key="6">
    <source>
        <dbReference type="ARBA" id="ARBA00023040"/>
    </source>
</evidence>
<dbReference type="OrthoDB" id="10042731at2759"/>
<feature type="transmembrane region" description="Helical" evidence="11">
    <location>
        <begin position="55"/>
        <end position="82"/>
    </location>
</feature>
<keyword evidence="5 11" id="KW-1133">Transmembrane helix</keyword>
<dbReference type="PANTHER" id="PTHR24248">
    <property type="entry name" value="ADRENERGIC RECEPTOR-RELATED G-PROTEIN COUPLED RECEPTOR"/>
    <property type="match status" value="1"/>
</dbReference>
<evidence type="ECO:0000256" key="8">
    <source>
        <dbReference type="ARBA" id="ARBA00023170"/>
    </source>
</evidence>
<sequence>MDEASTLLLFNHTHHLGPTFYNRNHAEITPTLLMDNISNPEANITRSLTRLTSPWAVTIIVLLVFLFSPMILIGNSLFLVAMFRFKRLRTPSNYLYMSLATSDLAIGMYMPVGMYLELGGWSQHFGSVRVCLFSYGVVITLCCVSVLVMVAIAVDRFTSLAKPLRYNNLITHSAVERYIAVFWTYSSLVGFTPLGYSILQQPDQR</sequence>
<evidence type="ECO:0000256" key="7">
    <source>
        <dbReference type="ARBA" id="ARBA00023136"/>
    </source>
</evidence>
<dbReference type="PROSITE" id="PS00237">
    <property type="entry name" value="G_PROTEIN_RECEP_F1_1"/>
    <property type="match status" value="1"/>
</dbReference>
<keyword evidence="6 10" id="KW-0297">G-protein coupled receptor</keyword>
<gene>
    <name evidence="13" type="ORF">CALMAC_LOCUS18904</name>
</gene>
<name>A0A653DMQ8_CALMS</name>
<keyword evidence="3" id="KW-1003">Cell membrane</keyword>
<comment type="subcellular location">
    <subcellularLocation>
        <location evidence="1">Cell membrane</location>
        <topology evidence="1">Multi-pass membrane protein</topology>
    </subcellularLocation>
</comment>
<feature type="transmembrane region" description="Helical" evidence="11">
    <location>
        <begin position="94"/>
        <end position="112"/>
    </location>
</feature>
<dbReference type="InterPro" id="IPR000276">
    <property type="entry name" value="GPCR_Rhodpsn"/>
</dbReference>
<reference evidence="13 14" key="1">
    <citation type="submission" date="2019-01" db="EMBL/GenBank/DDBJ databases">
        <authorList>
            <person name="Sayadi A."/>
        </authorList>
    </citation>
    <scope>NUCLEOTIDE SEQUENCE [LARGE SCALE GENOMIC DNA]</scope>
</reference>
<evidence type="ECO:0000313" key="14">
    <source>
        <dbReference type="Proteomes" id="UP000410492"/>
    </source>
</evidence>
<keyword evidence="8 10" id="KW-0675">Receptor</keyword>
<proteinExistence type="inferred from homology"/>
<dbReference type="PRINTS" id="PR00237">
    <property type="entry name" value="GPCRRHODOPSN"/>
</dbReference>
<evidence type="ECO:0000256" key="1">
    <source>
        <dbReference type="ARBA" id="ARBA00004651"/>
    </source>
</evidence>
<organism evidence="13 14">
    <name type="scientific">Callosobruchus maculatus</name>
    <name type="common">Southern cowpea weevil</name>
    <name type="synonym">Pulse bruchid</name>
    <dbReference type="NCBI Taxonomy" id="64391"/>
    <lineage>
        <taxon>Eukaryota</taxon>
        <taxon>Metazoa</taxon>
        <taxon>Ecdysozoa</taxon>
        <taxon>Arthropoda</taxon>
        <taxon>Hexapoda</taxon>
        <taxon>Insecta</taxon>
        <taxon>Pterygota</taxon>
        <taxon>Neoptera</taxon>
        <taxon>Endopterygota</taxon>
        <taxon>Coleoptera</taxon>
        <taxon>Polyphaga</taxon>
        <taxon>Cucujiformia</taxon>
        <taxon>Chrysomeloidea</taxon>
        <taxon>Chrysomelidae</taxon>
        <taxon>Bruchinae</taxon>
        <taxon>Bruchini</taxon>
        <taxon>Callosobruchus</taxon>
    </lineage>
</organism>
<dbReference type="SUPFAM" id="SSF81321">
    <property type="entry name" value="Family A G protein-coupled receptor-like"/>
    <property type="match status" value="1"/>
</dbReference>
<evidence type="ECO:0000256" key="3">
    <source>
        <dbReference type="ARBA" id="ARBA00022475"/>
    </source>
</evidence>
<dbReference type="Proteomes" id="UP000410492">
    <property type="component" value="Unassembled WGS sequence"/>
</dbReference>
<evidence type="ECO:0000256" key="4">
    <source>
        <dbReference type="ARBA" id="ARBA00022692"/>
    </source>
</evidence>
<feature type="domain" description="G-protein coupled receptors family 1 profile" evidence="12">
    <location>
        <begin position="74"/>
        <end position="205"/>
    </location>
</feature>
<comment type="similarity">
    <text evidence="2 10">Belongs to the G-protein coupled receptor 1 family.</text>
</comment>
<dbReference type="PROSITE" id="PS50262">
    <property type="entry name" value="G_PROTEIN_RECEP_F1_2"/>
    <property type="match status" value="1"/>
</dbReference>
<keyword evidence="4 10" id="KW-0812">Transmembrane</keyword>
<keyword evidence="14" id="KW-1185">Reference proteome</keyword>
<keyword evidence="7 11" id="KW-0472">Membrane</keyword>
<evidence type="ECO:0000259" key="12">
    <source>
        <dbReference type="PROSITE" id="PS50262"/>
    </source>
</evidence>
<feature type="transmembrane region" description="Helical" evidence="11">
    <location>
        <begin position="175"/>
        <end position="199"/>
    </location>
</feature>
<evidence type="ECO:0000256" key="11">
    <source>
        <dbReference type="SAM" id="Phobius"/>
    </source>
</evidence>
<evidence type="ECO:0000256" key="2">
    <source>
        <dbReference type="ARBA" id="ARBA00010663"/>
    </source>
</evidence>
<evidence type="ECO:0000256" key="9">
    <source>
        <dbReference type="ARBA" id="ARBA00023224"/>
    </source>
</evidence>
<feature type="transmembrane region" description="Helical" evidence="11">
    <location>
        <begin position="132"/>
        <end position="154"/>
    </location>
</feature>
<dbReference type="InterPro" id="IPR017452">
    <property type="entry name" value="GPCR_Rhodpsn_7TM"/>
</dbReference>
<dbReference type="Pfam" id="PF00001">
    <property type="entry name" value="7tm_1"/>
    <property type="match status" value="1"/>
</dbReference>
<evidence type="ECO:0000256" key="5">
    <source>
        <dbReference type="ARBA" id="ARBA00022989"/>
    </source>
</evidence>
<accession>A0A653DMQ8</accession>
<protein>
    <recommendedName>
        <fullName evidence="12">G-protein coupled receptors family 1 profile domain-containing protein</fullName>
    </recommendedName>
</protein>
<dbReference type="GO" id="GO:0005886">
    <property type="term" value="C:plasma membrane"/>
    <property type="evidence" value="ECO:0007669"/>
    <property type="project" value="UniProtKB-SubCell"/>
</dbReference>
<dbReference type="Gene3D" id="1.20.1070.10">
    <property type="entry name" value="Rhodopsin 7-helix transmembrane proteins"/>
    <property type="match status" value="1"/>
</dbReference>
<dbReference type="AlphaFoldDB" id="A0A653DMQ8"/>
<keyword evidence="9 10" id="KW-0807">Transducer</keyword>
<evidence type="ECO:0000313" key="13">
    <source>
        <dbReference type="EMBL" id="VEN61521.1"/>
    </source>
</evidence>
<dbReference type="GO" id="GO:0004930">
    <property type="term" value="F:G protein-coupled receptor activity"/>
    <property type="evidence" value="ECO:0007669"/>
    <property type="project" value="UniProtKB-KW"/>
</dbReference>